<comment type="similarity">
    <text evidence="1">Belongs to the ABC transporter superfamily.</text>
</comment>
<reference evidence="8 9" key="1">
    <citation type="submission" date="2019-07" db="EMBL/GenBank/DDBJ databases">
        <title>Ln-dependent methylotrophs.</title>
        <authorList>
            <person name="Tani A."/>
        </authorList>
    </citation>
    <scope>NUCLEOTIDE SEQUENCE [LARGE SCALE GENOMIC DNA]</scope>
    <source>
        <strain evidence="8 9">SM12</strain>
    </source>
</reference>
<dbReference type="InterPro" id="IPR050611">
    <property type="entry name" value="ABCF"/>
</dbReference>
<proteinExistence type="inferred from homology"/>
<dbReference type="PROSITE" id="PS00211">
    <property type="entry name" value="ABC_TRANSPORTER_1"/>
    <property type="match status" value="2"/>
</dbReference>
<comment type="caution">
    <text evidence="8">The sequence shown here is derived from an EMBL/GenBank/DDBJ whole genome shotgun (WGS) entry which is preliminary data.</text>
</comment>
<dbReference type="SMART" id="SM00382">
    <property type="entry name" value="AAA"/>
    <property type="match status" value="2"/>
</dbReference>
<evidence type="ECO:0000313" key="9">
    <source>
        <dbReference type="Proteomes" id="UP000316801"/>
    </source>
</evidence>
<dbReference type="RefSeq" id="WP_143125569.1">
    <property type="nucleotide sequence ID" value="NZ_VJMG01000030.1"/>
</dbReference>
<evidence type="ECO:0000256" key="5">
    <source>
        <dbReference type="SAM" id="Coils"/>
    </source>
</evidence>
<evidence type="ECO:0000256" key="3">
    <source>
        <dbReference type="ARBA" id="ARBA00022741"/>
    </source>
</evidence>
<dbReference type="InterPro" id="IPR017871">
    <property type="entry name" value="ABC_transporter-like_CS"/>
</dbReference>
<dbReference type="PROSITE" id="PS50893">
    <property type="entry name" value="ABC_TRANSPORTER_2"/>
    <property type="match status" value="2"/>
</dbReference>
<dbReference type="CDD" id="cd03221">
    <property type="entry name" value="ABCF_EF-3"/>
    <property type="match status" value="2"/>
</dbReference>
<gene>
    <name evidence="8" type="ORF">FNA46_12680</name>
</gene>
<evidence type="ECO:0000313" key="8">
    <source>
        <dbReference type="EMBL" id="TRL38585.1"/>
    </source>
</evidence>
<keyword evidence="4 8" id="KW-0067">ATP-binding</keyword>
<dbReference type="Proteomes" id="UP000316801">
    <property type="component" value="Unassembled WGS sequence"/>
</dbReference>
<dbReference type="FunFam" id="3.40.50.300:FF:000011">
    <property type="entry name" value="Putative ABC transporter ATP-binding component"/>
    <property type="match status" value="1"/>
</dbReference>
<dbReference type="SUPFAM" id="SSF52540">
    <property type="entry name" value="P-loop containing nucleoside triphosphate hydrolases"/>
    <property type="match status" value="2"/>
</dbReference>
<keyword evidence="5" id="KW-0175">Coiled coil</keyword>
<evidence type="ECO:0000256" key="6">
    <source>
        <dbReference type="SAM" id="MobiDB-lite"/>
    </source>
</evidence>
<feature type="compositionally biased region" description="Basic and acidic residues" evidence="6">
    <location>
        <begin position="536"/>
        <end position="551"/>
    </location>
</feature>
<evidence type="ECO:0000259" key="7">
    <source>
        <dbReference type="PROSITE" id="PS50893"/>
    </source>
</evidence>
<keyword evidence="9" id="KW-1185">Reference proteome</keyword>
<dbReference type="GO" id="GO:0016887">
    <property type="term" value="F:ATP hydrolysis activity"/>
    <property type="evidence" value="ECO:0007669"/>
    <property type="project" value="InterPro"/>
</dbReference>
<evidence type="ECO:0000256" key="2">
    <source>
        <dbReference type="ARBA" id="ARBA00022737"/>
    </source>
</evidence>
<dbReference type="Pfam" id="PF12848">
    <property type="entry name" value="ABC_tran_Xtn"/>
    <property type="match status" value="1"/>
</dbReference>
<dbReference type="PANTHER" id="PTHR19211">
    <property type="entry name" value="ATP-BINDING TRANSPORT PROTEIN-RELATED"/>
    <property type="match status" value="1"/>
</dbReference>
<dbReference type="InterPro" id="IPR027417">
    <property type="entry name" value="P-loop_NTPase"/>
</dbReference>
<protein>
    <submittedName>
        <fullName evidence="8">ABC-F family ATP-binding cassette domain-containing protein</fullName>
    </submittedName>
</protein>
<keyword evidence="2" id="KW-0677">Repeat</keyword>
<evidence type="ECO:0000256" key="1">
    <source>
        <dbReference type="ARBA" id="ARBA00005417"/>
    </source>
</evidence>
<dbReference type="InterPro" id="IPR032524">
    <property type="entry name" value="ABC_tran_C"/>
</dbReference>
<dbReference type="InterPro" id="IPR003439">
    <property type="entry name" value="ABC_transporter-like_ATP-bd"/>
</dbReference>
<dbReference type="GO" id="GO:0003677">
    <property type="term" value="F:DNA binding"/>
    <property type="evidence" value="ECO:0007669"/>
    <property type="project" value="InterPro"/>
</dbReference>
<dbReference type="InterPro" id="IPR037118">
    <property type="entry name" value="Val-tRNA_synth_C_sf"/>
</dbReference>
<dbReference type="Pfam" id="PF16326">
    <property type="entry name" value="ABC_tran_CTD"/>
    <property type="match status" value="1"/>
</dbReference>
<name>A0A549T9Q3_9HYPH</name>
<evidence type="ECO:0000256" key="4">
    <source>
        <dbReference type="ARBA" id="ARBA00022840"/>
    </source>
</evidence>
<feature type="region of interest" description="Disordered" evidence="6">
    <location>
        <begin position="522"/>
        <end position="551"/>
    </location>
</feature>
<organism evidence="8 9">
    <name type="scientific">Rhizobium straminoryzae</name>
    <dbReference type="NCBI Taxonomy" id="1387186"/>
    <lineage>
        <taxon>Bacteria</taxon>
        <taxon>Pseudomonadati</taxon>
        <taxon>Pseudomonadota</taxon>
        <taxon>Alphaproteobacteria</taxon>
        <taxon>Hyphomicrobiales</taxon>
        <taxon>Rhizobiaceae</taxon>
        <taxon>Rhizobium/Agrobacterium group</taxon>
        <taxon>Rhizobium</taxon>
    </lineage>
</organism>
<feature type="domain" description="ABC transporter" evidence="7">
    <location>
        <begin position="310"/>
        <end position="526"/>
    </location>
</feature>
<dbReference type="EMBL" id="VJMG01000030">
    <property type="protein sequence ID" value="TRL38585.1"/>
    <property type="molecule type" value="Genomic_DNA"/>
</dbReference>
<dbReference type="Gene3D" id="1.10.287.380">
    <property type="entry name" value="Valyl-tRNA synthetase, C-terminal domain"/>
    <property type="match status" value="1"/>
</dbReference>
<dbReference type="InterPro" id="IPR003593">
    <property type="entry name" value="AAA+_ATPase"/>
</dbReference>
<accession>A0A549T9Q3</accession>
<keyword evidence="3" id="KW-0547">Nucleotide-binding</keyword>
<dbReference type="AlphaFoldDB" id="A0A549T9Q3"/>
<feature type="domain" description="ABC transporter" evidence="7">
    <location>
        <begin position="2"/>
        <end position="243"/>
    </location>
</feature>
<dbReference type="GO" id="GO:0005524">
    <property type="term" value="F:ATP binding"/>
    <property type="evidence" value="ECO:0007669"/>
    <property type="project" value="UniProtKB-KW"/>
</dbReference>
<feature type="coiled-coil region" evidence="5">
    <location>
        <begin position="556"/>
        <end position="583"/>
    </location>
</feature>
<dbReference type="Pfam" id="PF00005">
    <property type="entry name" value="ABC_tran"/>
    <property type="match status" value="2"/>
</dbReference>
<dbReference type="PANTHER" id="PTHR19211:SF14">
    <property type="entry name" value="ATP-BINDING CASSETTE SUB-FAMILY F MEMBER 1"/>
    <property type="match status" value="1"/>
</dbReference>
<sequence>MITITDLSARVAGRLLLDHASVSLPTGTKAGLVGRNGAGKSTLFRVITGDLAAESGSVALPRNARIGQVAQEAPGTEDALIEIVLAADKERTALLAEAETATDPNRIAEIQTRLVDIDAHSAEARAASILAGLGFNAEAQRRPASSFSGGWRMRVALAAVLFSEPDLLLLDEPTNYLDLEGTLWLEDYIRRYPHTVVIISHDRDLLNNAVNAIVHLDQKKLTFYRGGYDSFERQKAEADELQMKAKAKSDAARKHIQSYIDRFRYKASKARQAQSRIKALERMGTVSAVIEDHVHPITFPEPDRQPASPIIAIDKGAVGYAPGKPILKNITLRIDNDDRIALLGSNGNGKSTFAKFICGRLDAEAGNLKVAPNLKIGFFAQHQLDDLIPDQSAADHVRRLMPDQPEAKVRARVAQMGLATEKMDTAAKDLSGGEKARLLMGLAAFHAPNLLILDEPTNHLDIDSRRALIEALNEYNGAVILISHDRHLIEATVDRLWLVNDGTVAPFDGDLEDYRSIIVASSRRKDDKPQAGAEEPVSKSDQRKANAEKRASLAPLKKKITDLEAMTAKLEKLIQALDKDLADPALYEKSPAKAAEKAKQRSDAAQKLSDCEEQWLELSAEYEAAMAG</sequence>
<dbReference type="Gene3D" id="3.40.50.300">
    <property type="entry name" value="P-loop containing nucleotide triphosphate hydrolases"/>
    <property type="match status" value="2"/>
</dbReference>
<dbReference type="InterPro" id="IPR032781">
    <property type="entry name" value="ABC_tran_Xtn"/>
</dbReference>